<dbReference type="RefSeq" id="WP_190384633.1">
    <property type="nucleotide sequence ID" value="NZ_JACJQT010000131.1"/>
</dbReference>
<sequence length="48" mass="5797">MSVVVWVFAGEWLHTPLLLLKIVPENLQKRCPLFRELYNYLHDFCSNY</sequence>
<proteinExistence type="predicted"/>
<keyword evidence="2" id="KW-1185">Reference proteome</keyword>
<comment type="caution">
    <text evidence="1">The sequence shown here is derived from an EMBL/GenBank/DDBJ whole genome shotgun (WGS) entry which is preliminary data.</text>
</comment>
<dbReference type="Proteomes" id="UP000606721">
    <property type="component" value="Unassembled WGS sequence"/>
</dbReference>
<evidence type="ECO:0000313" key="1">
    <source>
        <dbReference type="EMBL" id="MBD2281533.1"/>
    </source>
</evidence>
<reference evidence="1 2" key="1">
    <citation type="journal article" date="2020" name="ISME J.">
        <title>Comparative genomics reveals insights into cyanobacterial evolution and habitat adaptation.</title>
        <authorList>
            <person name="Chen M.Y."/>
            <person name="Teng W.K."/>
            <person name="Zhao L."/>
            <person name="Hu C.X."/>
            <person name="Zhou Y.K."/>
            <person name="Han B.P."/>
            <person name="Song L.R."/>
            <person name="Shu W.S."/>
        </authorList>
    </citation>
    <scope>NUCLEOTIDE SEQUENCE [LARGE SCALE GENOMIC DNA]</scope>
    <source>
        <strain evidence="1 2">FACHB-1040</strain>
    </source>
</reference>
<evidence type="ECO:0000313" key="2">
    <source>
        <dbReference type="Proteomes" id="UP000606721"/>
    </source>
</evidence>
<gene>
    <name evidence="1" type="ORF">H6F99_25700</name>
</gene>
<dbReference type="EMBL" id="JACJQT010000131">
    <property type="protein sequence ID" value="MBD2281533.1"/>
    <property type="molecule type" value="Genomic_DNA"/>
</dbReference>
<accession>A0ABR8C344</accession>
<protein>
    <submittedName>
        <fullName evidence="1">Uncharacterized protein</fullName>
    </submittedName>
</protein>
<name>A0ABR8C344_APHFL</name>
<organism evidence="1 2">
    <name type="scientific">Aphanizomenon flos-aquae FACHB-1040</name>
    <dbReference type="NCBI Taxonomy" id="2692887"/>
    <lineage>
        <taxon>Bacteria</taxon>
        <taxon>Bacillati</taxon>
        <taxon>Cyanobacteriota</taxon>
        <taxon>Cyanophyceae</taxon>
        <taxon>Nostocales</taxon>
        <taxon>Aphanizomenonaceae</taxon>
        <taxon>Aphanizomenon</taxon>
    </lineage>
</organism>